<comment type="caution">
    <text evidence="1">The sequence shown here is derived from an EMBL/GenBank/DDBJ whole genome shotgun (WGS) entry which is preliminary data.</text>
</comment>
<evidence type="ECO:0000313" key="2">
    <source>
        <dbReference type="Proteomes" id="UP000593562"/>
    </source>
</evidence>
<dbReference type="AlphaFoldDB" id="A0A7J7D947"/>
<accession>A0A7J7D947</accession>
<proteinExistence type="predicted"/>
<keyword evidence="2" id="KW-1185">Reference proteome</keyword>
<evidence type="ECO:0000313" key="1">
    <source>
        <dbReference type="EMBL" id="KAF5742831.1"/>
    </source>
</evidence>
<dbReference type="EMBL" id="JAAARO010000009">
    <property type="protein sequence ID" value="KAF5742831.1"/>
    <property type="molecule type" value="Genomic_DNA"/>
</dbReference>
<reference evidence="1 2" key="1">
    <citation type="journal article" date="2020" name="Nat. Commun.">
        <title>Genome of Tripterygium wilfordii and identification of cytochrome P450 involved in triptolide biosynthesis.</title>
        <authorList>
            <person name="Tu L."/>
            <person name="Su P."/>
            <person name="Zhang Z."/>
            <person name="Gao L."/>
            <person name="Wang J."/>
            <person name="Hu T."/>
            <person name="Zhou J."/>
            <person name="Zhang Y."/>
            <person name="Zhao Y."/>
            <person name="Liu Y."/>
            <person name="Song Y."/>
            <person name="Tong Y."/>
            <person name="Lu Y."/>
            <person name="Yang J."/>
            <person name="Xu C."/>
            <person name="Jia M."/>
            <person name="Peters R.J."/>
            <person name="Huang L."/>
            <person name="Gao W."/>
        </authorList>
    </citation>
    <scope>NUCLEOTIDE SEQUENCE [LARGE SCALE GENOMIC DNA]</scope>
    <source>
        <strain evidence="2">cv. XIE 37</strain>
        <tissue evidence="1">Leaf</tissue>
    </source>
</reference>
<protein>
    <submittedName>
        <fullName evidence="1">Uncharacterized protein</fullName>
    </submittedName>
</protein>
<dbReference type="InParanoid" id="A0A7J7D947"/>
<sequence>MSSQCLHYKTSCLKEGKKPEKSIHTRPSPTDEIPCAVFLYFVRFCLALWHFQSSFSLHMIPTISESLDKFCLNDYLDEKPFLGLKLFIIYRLRCCTEVSLRRS</sequence>
<organism evidence="1 2">
    <name type="scientific">Tripterygium wilfordii</name>
    <name type="common">Thunder God vine</name>
    <dbReference type="NCBI Taxonomy" id="458696"/>
    <lineage>
        <taxon>Eukaryota</taxon>
        <taxon>Viridiplantae</taxon>
        <taxon>Streptophyta</taxon>
        <taxon>Embryophyta</taxon>
        <taxon>Tracheophyta</taxon>
        <taxon>Spermatophyta</taxon>
        <taxon>Magnoliopsida</taxon>
        <taxon>eudicotyledons</taxon>
        <taxon>Gunneridae</taxon>
        <taxon>Pentapetalae</taxon>
        <taxon>rosids</taxon>
        <taxon>fabids</taxon>
        <taxon>Celastrales</taxon>
        <taxon>Celastraceae</taxon>
        <taxon>Tripterygium</taxon>
    </lineage>
</organism>
<name>A0A7J7D947_TRIWF</name>
<dbReference type="Proteomes" id="UP000593562">
    <property type="component" value="Unassembled WGS sequence"/>
</dbReference>
<gene>
    <name evidence="1" type="ORF">HS088_TW09G00892</name>
</gene>